<comment type="caution">
    <text evidence="2">The sequence shown here is derived from an EMBL/GenBank/DDBJ whole genome shotgun (WGS) entry which is preliminary data.</text>
</comment>
<gene>
    <name evidence="2" type="ORF">SEMRO_345_G122360.1</name>
</gene>
<feature type="compositionally biased region" description="Basic residues" evidence="1">
    <location>
        <begin position="83"/>
        <end position="92"/>
    </location>
</feature>
<keyword evidence="3" id="KW-1185">Reference proteome</keyword>
<evidence type="ECO:0000313" key="2">
    <source>
        <dbReference type="EMBL" id="CAB9508378.1"/>
    </source>
</evidence>
<dbReference type="OrthoDB" id="42753at2759"/>
<proteinExistence type="predicted"/>
<feature type="compositionally biased region" description="Polar residues" evidence="1">
    <location>
        <begin position="709"/>
        <end position="719"/>
    </location>
</feature>
<feature type="compositionally biased region" description="Basic and acidic residues" evidence="1">
    <location>
        <begin position="776"/>
        <end position="789"/>
    </location>
</feature>
<evidence type="ECO:0000256" key="1">
    <source>
        <dbReference type="SAM" id="MobiDB-lite"/>
    </source>
</evidence>
<organism evidence="2 3">
    <name type="scientific">Seminavis robusta</name>
    <dbReference type="NCBI Taxonomy" id="568900"/>
    <lineage>
        <taxon>Eukaryota</taxon>
        <taxon>Sar</taxon>
        <taxon>Stramenopiles</taxon>
        <taxon>Ochrophyta</taxon>
        <taxon>Bacillariophyta</taxon>
        <taxon>Bacillariophyceae</taxon>
        <taxon>Bacillariophycidae</taxon>
        <taxon>Naviculales</taxon>
        <taxon>Naviculaceae</taxon>
        <taxon>Seminavis</taxon>
    </lineage>
</organism>
<protein>
    <submittedName>
        <fullName evidence="2">Uncharacterized protein</fullName>
    </submittedName>
</protein>
<feature type="compositionally biased region" description="Basic residues" evidence="1">
    <location>
        <begin position="725"/>
        <end position="735"/>
    </location>
</feature>
<sequence>MMLSKTPRGGGKKLGHHLLSLARRLENEEDVDDLAGIFDDAAATLKSLIRACSGDGLLGGDLEKAQAIVSASSKSGDLSKDKKSSKHKRGRRKDASKSGDDPSATSSDEQLLLTALSRILGLKEDKFEPCLLLVMMSADLISTIVEFIKWGMASSVCLAEYEIMASSWTSLLNALMKASKRLVAMLNNPAGGRFIGKEGFEMYLDMKLYDRTDEISTLESTLTAMASLITLYGAQLSRNSSLVADIWKIGWTTLTIPCNDIQMAASELLAALPWTGAMKDNNNSSRSNDSQQNVRWSEFLVDIVIGLTTVLQIVMPLRPNLASVESSWQFSKEIGGLFPDIIAYFQEGPAPEEEKDAQFRFIVNGLSTLILALLKREPLPGVDNCALLTKGGVSLDKICQLLETMLSYRAPLDSNRSKRQQSLIDGRVCNVKLLGHRLSRAFLSTLGIPTLMSRADRLLRMASSTVDKPAPSLTAQTNVPRAFNHQTLAGSISLKREAVQTFSLVVSMFGLRPGCSNGSSLSLQGRYNSEDAERFVAFIGRCLLGLLWDGYDEKEDYGTLQERVELAKTGADSLAGIVESCGGFMSLQSRVLVDSYVVAGLKALVSPDASRVALSPVAKVAMLHLGSKCEASPLPTGACSSVGEQLCVTAQKCRTHDSETSIAASSALRLHEARVNPGVPALFVDTKWHVFRPKEDVSGLSFSIQNTKHALNNESTNESDNSKKKEPKSKRRKKAEAKDSAPSASVTPAPKQQNASPSKANKADAGETGVASTSSKPDDTSDKSSDKEGNQSADDDNEAMPLIADTGGPDQGDSSDDDDALPMISNDGPDEEDE</sequence>
<feature type="region of interest" description="Disordered" evidence="1">
    <location>
        <begin position="709"/>
        <end position="834"/>
    </location>
</feature>
<evidence type="ECO:0000313" key="3">
    <source>
        <dbReference type="Proteomes" id="UP001153069"/>
    </source>
</evidence>
<reference evidence="2" key="1">
    <citation type="submission" date="2020-06" db="EMBL/GenBank/DDBJ databases">
        <authorList>
            <consortium name="Plant Systems Biology data submission"/>
        </authorList>
    </citation>
    <scope>NUCLEOTIDE SEQUENCE</scope>
    <source>
        <strain evidence="2">D6</strain>
    </source>
</reference>
<dbReference type="AlphaFoldDB" id="A0A9N8HFD5"/>
<feature type="compositionally biased region" description="Polar residues" evidence="1">
    <location>
        <begin position="742"/>
        <end position="759"/>
    </location>
</feature>
<accession>A0A9N8HFD5</accession>
<dbReference type="EMBL" id="CAICTM010000344">
    <property type="protein sequence ID" value="CAB9508378.1"/>
    <property type="molecule type" value="Genomic_DNA"/>
</dbReference>
<name>A0A9N8HFD5_9STRA</name>
<feature type="region of interest" description="Disordered" evidence="1">
    <location>
        <begin position="73"/>
        <end position="106"/>
    </location>
</feature>
<dbReference type="Proteomes" id="UP001153069">
    <property type="component" value="Unassembled WGS sequence"/>
</dbReference>